<dbReference type="AlphaFoldDB" id="A0AAN7BBA9"/>
<proteinExistence type="predicted"/>
<gene>
    <name evidence="1" type="ORF">QBC37DRAFT_399319</name>
</gene>
<dbReference type="Proteomes" id="UP001301769">
    <property type="component" value="Unassembled WGS sequence"/>
</dbReference>
<accession>A0AAN7BBA9</accession>
<sequence length="282" mass="30667">MASLLFLQGTAQKPGKTQGGHTNEAPWHSCSMELILSRQLRNERVGSWASRLSRHHWMVVTAASQTQEGKRYAAPMRVRVRGNAVRDLEAALYAVRAHLCNTATRGPVPKRMVWIRGTVVPVMGVPLVEIAENSARRCNAPTICSFSSLNLKSQEQRLKRPKDQPITSKHAKGHKQPYGALASCSSRSLTPWLAFMGLCTTQAPLRLVIHEAGAFGLISHNIRGLSRAFARSRRLSPGDDRVAEMAGIAGFPGGQIVLSVPPEPVPSCLLLSVEALAEKGDS</sequence>
<name>A0AAN7BBA9_9PEZI</name>
<protein>
    <submittedName>
        <fullName evidence="1">Uncharacterized protein</fullName>
    </submittedName>
</protein>
<reference evidence="1" key="1">
    <citation type="journal article" date="2023" name="Mol. Phylogenet. Evol.">
        <title>Genome-scale phylogeny and comparative genomics of the fungal order Sordariales.</title>
        <authorList>
            <person name="Hensen N."/>
            <person name="Bonometti L."/>
            <person name="Westerberg I."/>
            <person name="Brannstrom I.O."/>
            <person name="Guillou S."/>
            <person name="Cros-Aarteil S."/>
            <person name="Calhoun S."/>
            <person name="Haridas S."/>
            <person name="Kuo A."/>
            <person name="Mondo S."/>
            <person name="Pangilinan J."/>
            <person name="Riley R."/>
            <person name="LaButti K."/>
            <person name="Andreopoulos B."/>
            <person name="Lipzen A."/>
            <person name="Chen C."/>
            <person name="Yan M."/>
            <person name="Daum C."/>
            <person name="Ng V."/>
            <person name="Clum A."/>
            <person name="Steindorff A."/>
            <person name="Ohm R.A."/>
            <person name="Martin F."/>
            <person name="Silar P."/>
            <person name="Natvig D.O."/>
            <person name="Lalanne C."/>
            <person name="Gautier V."/>
            <person name="Ament-Velasquez S.L."/>
            <person name="Kruys A."/>
            <person name="Hutchinson M.I."/>
            <person name="Powell A.J."/>
            <person name="Barry K."/>
            <person name="Miller A.N."/>
            <person name="Grigoriev I.V."/>
            <person name="Debuchy R."/>
            <person name="Gladieux P."/>
            <person name="Hiltunen Thoren M."/>
            <person name="Johannesson H."/>
        </authorList>
    </citation>
    <scope>NUCLEOTIDE SEQUENCE</scope>
    <source>
        <strain evidence="1">PSN293</strain>
    </source>
</reference>
<organism evidence="1 2">
    <name type="scientific">Rhypophila decipiens</name>
    <dbReference type="NCBI Taxonomy" id="261697"/>
    <lineage>
        <taxon>Eukaryota</taxon>
        <taxon>Fungi</taxon>
        <taxon>Dikarya</taxon>
        <taxon>Ascomycota</taxon>
        <taxon>Pezizomycotina</taxon>
        <taxon>Sordariomycetes</taxon>
        <taxon>Sordariomycetidae</taxon>
        <taxon>Sordariales</taxon>
        <taxon>Naviculisporaceae</taxon>
        <taxon>Rhypophila</taxon>
    </lineage>
</organism>
<keyword evidence="2" id="KW-1185">Reference proteome</keyword>
<comment type="caution">
    <text evidence="1">The sequence shown here is derived from an EMBL/GenBank/DDBJ whole genome shotgun (WGS) entry which is preliminary data.</text>
</comment>
<dbReference type="EMBL" id="MU858089">
    <property type="protein sequence ID" value="KAK4214705.1"/>
    <property type="molecule type" value="Genomic_DNA"/>
</dbReference>
<reference evidence="1" key="2">
    <citation type="submission" date="2023-05" db="EMBL/GenBank/DDBJ databases">
        <authorList>
            <consortium name="Lawrence Berkeley National Laboratory"/>
            <person name="Steindorff A."/>
            <person name="Hensen N."/>
            <person name="Bonometti L."/>
            <person name="Westerberg I."/>
            <person name="Brannstrom I.O."/>
            <person name="Guillou S."/>
            <person name="Cros-Aarteil S."/>
            <person name="Calhoun S."/>
            <person name="Haridas S."/>
            <person name="Kuo A."/>
            <person name="Mondo S."/>
            <person name="Pangilinan J."/>
            <person name="Riley R."/>
            <person name="Labutti K."/>
            <person name="Andreopoulos B."/>
            <person name="Lipzen A."/>
            <person name="Chen C."/>
            <person name="Yanf M."/>
            <person name="Daum C."/>
            <person name="Ng V."/>
            <person name="Clum A."/>
            <person name="Ohm R."/>
            <person name="Martin F."/>
            <person name="Silar P."/>
            <person name="Natvig D."/>
            <person name="Lalanne C."/>
            <person name="Gautier V."/>
            <person name="Ament-Velasquez S.L."/>
            <person name="Kruys A."/>
            <person name="Hutchinson M.I."/>
            <person name="Powell A.J."/>
            <person name="Barry K."/>
            <person name="Miller A.N."/>
            <person name="Grigoriev I.V."/>
            <person name="Debuchy R."/>
            <person name="Gladieux P."/>
            <person name="Thoren M.H."/>
            <person name="Johannesson H."/>
        </authorList>
    </citation>
    <scope>NUCLEOTIDE SEQUENCE</scope>
    <source>
        <strain evidence="1">PSN293</strain>
    </source>
</reference>
<evidence type="ECO:0000313" key="1">
    <source>
        <dbReference type="EMBL" id="KAK4214705.1"/>
    </source>
</evidence>
<evidence type="ECO:0000313" key="2">
    <source>
        <dbReference type="Proteomes" id="UP001301769"/>
    </source>
</evidence>